<protein>
    <submittedName>
        <fullName evidence="1">Uncharacterized protein</fullName>
    </submittedName>
</protein>
<name>A0A2S7IVU6_9HYPH</name>
<sequence length="74" mass="8234">MGACCNLVQRKLEKVGSARAVLWAGGLGSDIPEPNRLRQRVDAEAIIRLECETDKAKMWPTITIANRHSLFVNN</sequence>
<dbReference type="EMBL" id="PTRC01000037">
    <property type="protein sequence ID" value="PQA72078.1"/>
    <property type="molecule type" value="Genomic_DNA"/>
</dbReference>
<dbReference type="AlphaFoldDB" id="A0A2S7IVU6"/>
<evidence type="ECO:0000313" key="1">
    <source>
        <dbReference type="EMBL" id="PQA72078.1"/>
    </source>
</evidence>
<comment type="caution">
    <text evidence="1">The sequence shown here is derived from an EMBL/GenBank/DDBJ whole genome shotgun (WGS) entry which is preliminary data.</text>
</comment>
<keyword evidence="2" id="KW-1185">Reference proteome</keyword>
<organism evidence="1 2">
    <name type="scientific">Brucella oryzae</name>
    <dbReference type="NCBI Taxonomy" id="335286"/>
    <lineage>
        <taxon>Bacteria</taxon>
        <taxon>Pseudomonadati</taxon>
        <taxon>Pseudomonadota</taxon>
        <taxon>Alphaproteobacteria</taxon>
        <taxon>Hyphomicrobiales</taxon>
        <taxon>Brucellaceae</taxon>
        <taxon>Brucella/Ochrobactrum group</taxon>
        <taxon>Brucella</taxon>
    </lineage>
</organism>
<dbReference type="Proteomes" id="UP000238493">
    <property type="component" value="Unassembled WGS sequence"/>
</dbReference>
<gene>
    <name evidence="1" type="ORF">C3731_18835</name>
</gene>
<accession>A0A2S7IVU6</accession>
<reference evidence="1 2" key="1">
    <citation type="submission" date="2018-02" db="EMBL/GenBank/DDBJ databases">
        <title>Draft genome sequence of Ochrobactrum oryzae found in Brazil.</title>
        <authorList>
            <person name="Cerdeira L."/>
            <person name="Andrade F."/>
            <person name="Zacariotto T."/>
            <person name="Barbosa B."/>
            <person name="Santos S."/>
            <person name="Cassetari V."/>
            <person name="Lincopan N."/>
        </authorList>
    </citation>
    <scope>NUCLEOTIDE SEQUENCE [LARGE SCALE GENOMIC DNA]</scope>
    <source>
        <strain evidence="1 2">OA447</strain>
    </source>
</reference>
<proteinExistence type="predicted"/>
<evidence type="ECO:0000313" key="2">
    <source>
        <dbReference type="Proteomes" id="UP000238493"/>
    </source>
</evidence>